<sequence>MPAMERSLQEEEVSYSAEIVNQGVEDSGPYAGSLNFSVRVRRALPDFLSSVNLKYVKLGYHYLIGHHGFYFIAAAPAALCAILFAELGKQITWQCYSLQGSIPDLLYLVLLLGLLLYAYLGFTPPSTYLIDYTCFRPPDEFKTSKEEFMELARKSGRFSDRALNFQQGVLKRSGIGDETYLPRTIFRPGHKITLKDGREEAGLVMFGAVNELLAATKVRPKDIDILIVNCGVLNTTPSLSAMVINHFKLRQDIHSFNIGGMGCAAGVIAIDLARDLLNVHPGRYALVVSTEVITYTWYGGDNLDMLLPNCFFRMGAAAILLSSRRLDRWRAKYVLKQLVRTHKGMDDRSYKSIRLKEDAQGTQGLSVNKDIIEIGGDALKANITTLGPLVLPVSEQIHFFNNFLFGKSNTSKPYIPNYKLAFEHVCVLATSKKVLDEIQKNLNLTEEYMEPSRETLRRFGNTSSSSVWYELAYLEAISKVRKGDRIWQISFGSGFKCNSVVWKALRNIHPPPHSPWIENVRTQT</sequence>
<proteinExistence type="predicted"/>
<gene>
    <name evidence="1" type="ORF">MLD38_038510</name>
</gene>
<dbReference type="Proteomes" id="UP001057402">
    <property type="component" value="Chromosome 12"/>
</dbReference>
<dbReference type="EMBL" id="CM042891">
    <property type="protein sequence ID" value="KAI4302807.1"/>
    <property type="molecule type" value="Genomic_DNA"/>
</dbReference>
<evidence type="ECO:0000313" key="2">
    <source>
        <dbReference type="Proteomes" id="UP001057402"/>
    </source>
</evidence>
<evidence type="ECO:0000313" key="1">
    <source>
        <dbReference type="EMBL" id="KAI4302807.1"/>
    </source>
</evidence>
<protein>
    <submittedName>
        <fullName evidence="1">Uncharacterized protein</fullName>
    </submittedName>
</protein>
<organism evidence="1 2">
    <name type="scientific">Melastoma candidum</name>
    <dbReference type="NCBI Taxonomy" id="119954"/>
    <lineage>
        <taxon>Eukaryota</taxon>
        <taxon>Viridiplantae</taxon>
        <taxon>Streptophyta</taxon>
        <taxon>Embryophyta</taxon>
        <taxon>Tracheophyta</taxon>
        <taxon>Spermatophyta</taxon>
        <taxon>Magnoliopsida</taxon>
        <taxon>eudicotyledons</taxon>
        <taxon>Gunneridae</taxon>
        <taxon>Pentapetalae</taxon>
        <taxon>rosids</taxon>
        <taxon>malvids</taxon>
        <taxon>Myrtales</taxon>
        <taxon>Melastomataceae</taxon>
        <taxon>Melastomatoideae</taxon>
        <taxon>Melastomateae</taxon>
        <taxon>Melastoma</taxon>
    </lineage>
</organism>
<name>A0ACB9KZG3_9MYRT</name>
<comment type="caution">
    <text evidence="1">The sequence shown here is derived from an EMBL/GenBank/DDBJ whole genome shotgun (WGS) entry which is preliminary data.</text>
</comment>
<accession>A0ACB9KZG3</accession>
<keyword evidence="2" id="KW-1185">Reference proteome</keyword>
<reference evidence="2" key="1">
    <citation type="journal article" date="2023" name="Front. Plant Sci.">
        <title>Chromosomal-level genome assembly of Melastoma candidum provides insights into trichome evolution.</title>
        <authorList>
            <person name="Zhong Y."/>
            <person name="Wu W."/>
            <person name="Sun C."/>
            <person name="Zou P."/>
            <person name="Liu Y."/>
            <person name="Dai S."/>
            <person name="Zhou R."/>
        </authorList>
    </citation>
    <scope>NUCLEOTIDE SEQUENCE [LARGE SCALE GENOMIC DNA]</scope>
</reference>